<sequence length="40" mass="5073">MRWFTKAVFRVYFEYILLNLSNFVKNFDQKIKNKAEFLYF</sequence>
<dbReference type="AlphaFoldDB" id="D5BDT3"/>
<evidence type="ECO:0000313" key="1">
    <source>
        <dbReference type="EMBL" id="ADF50674.1"/>
    </source>
</evidence>
<evidence type="ECO:0000313" key="2">
    <source>
        <dbReference type="Proteomes" id="UP000001654"/>
    </source>
</evidence>
<gene>
    <name evidence="1" type="ordered locus">ZPR_0314</name>
</gene>
<organism evidence="1 2">
    <name type="scientific">Zunongwangia profunda (strain DSM 18752 / CCTCC AB 206139 / SM-A87)</name>
    <name type="common">Wangia profunda</name>
    <dbReference type="NCBI Taxonomy" id="655815"/>
    <lineage>
        <taxon>Bacteria</taxon>
        <taxon>Pseudomonadati</taxon>
        <taxon>Bacteroidota</taxon>
        <taxon>Flavobacteriia</taxon>
        <taxon>Flavobacteriales</taxon>
        <taxon>Flavobacteriaceae</taxon>
        <taxon>Zunongwangia</taxon>
    </lineage>
</organism>
<dbReference type="HOGENOM" id="CLU_3299035_0_0_10"/>
<protein>
    <submittedName>
        <fullName evidence="1">Uncharacterized protein</fullName>
    </submittedName>
</protein>
<proteinExistence type="predicted"/>
<name>D5BDT3_ZUNPS</name>
<keyword evidence="2" id="KW-1185">Reference proteome</keyword>
<accession>D5BDT3</accession>
<reference evidence="1 2" key="1">
    <citation type="journal article" date="2010" name="BMC Genomics">
        <title>The complete genome of Zunongwangia profunda SM-A87 reveals its adaptation to the deep-sea environment and ecological role in sedimentary organic nitrogen degradation.</title>
        <authorList>
            <person name="Qin Q.L."/>
            <person name="Zhang X.Y."/>
            <person name="Wang X.M."/>
            <person name="Liu G.M."/>
            <person name="Chen X.L."/>
            <person name="Xie B.B."/>
            <person name="Dang H.Y."/>
            <person name="Zhou B.C."/>
            <person name="Yu J."/>
            <person name="Zhang Y.Z."/>
        </authorList>
    </citation>
    <scope>NUCLEOTIDE SEQUENCE [LARGE SCALE GENOMIC DNA]</scope>
    <source>
        <strain evidence="2">DSM 18752 / CCTCC AB 206139 / SM-A87</strain>
    </source>
</reference>
<dbReference type="STRING" id="655815.ZPR_0314"/>
<dbReference type="EMBL" id="CP001650">
    <property type="protein sequence ID" value="ADF50674.1"/>
    <property type="molecule type" value="Genomic_DNA"/>
</dbReference>
<dbReference type="KEGG" id="zpr:ZPR_0314"/>
<dbReference type="Proteomes" id="UP000001654">
    <property type="component" value="Chromosome"/>
</dbReference>